<evidence type="ECO:0000259" key="4">
    <source>
        <dbReference type="PROSITE" id="PS50956"/>
    </source>
</evidence>
<keyword evidence="3" id="KW-0804">Transcription</keyword>
<dbReference type="AlphaFoldDB" id="A0A6A8G927"/>
<keyword evidence="1" id="KW-0805">Transcription regulation</keyword>
<dbReference type="Proteomes" id="UP000443423">
    <property type="component" value="Unassembled WGS sequence"/>
</dbReference>
<dbReference type="GO" id="GO:0005829">
    <property type="term" value="C:cytosol"/>
    <property type="evidence" value="ECO:0007669"/>
    <property type="project" value="TreeGrafter"/>
</dbReference>
<evidence type="ECO:0000256" key="3">
    <source>
        <dbReference type="ARBA" id="ARBA00023163"/>
    </source>
</evidence>
<evidence type="ECO:0000256" key="2">
    <source>
        <dbReference type="ARBA" id="ARBA00023125"/>
    </source>
</evidence>
<proteinExistence type="predicted"/>
<dbReference type="GO" id="GO:0043565">
    <property type="term" value="F:sequence-specific DNA binding"/>
    <property type="evidence" value="ECO:0007669"/>
    <property type="project" value="InterPro"/>
</dbReference>
<keyword evidence="6" id="KW-1185">Reference proteome</keyword>
<dbReference type="Gene3D" id="1.10.10.10">
    <property type="entry name" value="Winged helix-like DNA-binding domain superfamily/Winged helix DNA-binding domain"/>
    <property type="match status" value="1"/>
</dbReference>
<dbReference type="InterPro" id="IPR019888">
    <property type="entry name" value="Tscrpt_reg_AsnC-like"/>
</dbReference>
<comment type="caution">
    <text evidence="5">The sequence shown here is derived from an EMBL/GenBank/DDBJ whole genome shotgun (WGS) entry which is preliminary data.</text>
</comment>
<organism evidence="5 6">
    <name type="scientific">Haloferax marinum</name>
    <dbReference type="NCBI Taxonomy" id="2666143"/>
    <lineage>
        <taxon>Archaea</taxon>
        <taxon>Methanobacteriati</taxon>
        <taxon>Methanobacteriota</taxon>
        <taxon>Stenosarchaea group</taxon>
        <taxon>Halobacteria</taxon>
        <taxon>Halobacteriales</taxon>
        <taxon>Haloferacaceae</taxon>
        <taxon>Haloferax</taxon>
    </lineage>
</organism>
<dbReference type="InterPro" id="IPR011991">
    <property type="entry name" value="ArsR-like_HTH"/>
</dbReference>
<dbReference type="InterPro" id="IPR019887">
    <property type="entry name" value="Tscrpt_reg_AsnC/Lrp_C"/>
</dbReference>
<dbReference type="Gene3D" id="3.30.70.920">
    <property type="match status" value="1"/>
</dbReference>
<dbReference type="PRINTS" id="PR00033">
    <property type="entry name" value="HTHASNC"/>
</dbReference>
<dbReference type="InterPro" id="IPR000485">
    <property type="entry name" value="AsnC-type_HTH_dom"/>
</dbReference>
<dbReference type="InterPro" id="IPR036388">
    <property type="entry name" value="WH-like_DNA-bd_sf"/>
</dbReference>
<dbReference type="Pfam" id="PF01037">
    <property type="entry name" value="AsnC_trans_reg"/>
    <property type="match status" value="1"/>
</dbReference>
<name>A0A6A8G927_9EURY</name>
<dbReference type="PROSITE" id="PS50956">
    <property type="entry name" value="HTH_ASNC_2"/>
    <property type="match status" value="1"/>
</dbReference>
<dbReference type="InterPro" id="IPR005471">
    <property type="entry name" value="Tscrpt_reg_IclR_N"/>
</dbReference>
<dbReference type="SUPFAM" id="SSF46785">
    <property type="entry name" value="Winged helix' DNA-binding domain"/>
    <property type="match status" value="1"/>
</dbReference>
<dbReference type="SUPFAM" id="SSF54909">
    <property type="entry name" value="Dimeric alpha+beta barrel"/>
    <property type="match status" value="1"/>
</dbReference>
<dbReference type="CDD" id="cd00090">
    <property type="entry name" value="HTH_ARSR"/>
    <property type="match status" value="1"/>
</dbReference>
<gene>
    <name evidence="5" type="ORF">GJR99_11065</name>
</gene>
<evidence type="ECO:0000256" key="1">
    <source>
        <dbReference type="ARBA" id="ARBA00023015"/>
    </source>
</evidence>
<dbReference type="PANTHER" id="PTHR30154">
    <property type="entry name" value="LEUCINE-RESPONSIVE REGULATORY PROTEIN"/>
    <property type="match status" value="1"/>
</dbReference>
<sequence>MDDRDARILKAIATLGTGSPEDISEYTGIPKSTVHYRIKNLKEDGILINDLLDVDAQKLGLEITLVTQVVAEYNEAYHVEVGEKLAAIEGVNQVYFTMGENDFVVISNLTDRDMVSRLVTDFEKIDEVVRTSSQFVIETIKDEPNLLNDFELETVTEFTPKVE</sequence>
<evidence type="ECO:0000313" key="6">
    <source>
        <dbReference type="Proteomes" id="UP000443423"/>
    </source>
</evidence>
<protein>
    <submittedName>
        <fullName evidence="5">Helix-turn-helix domain-containing protein</fullName>
    </submittedName>
</protein>
<dbReference type="PANTHER" id="PTHR30154:SF34">
    <property type="entry name" value="TRANSCRIPTIONAL REGULATOR AZLB"/>
    <property type="match status" value="1"/>
</dbReference>
<dbReference type="InterPro" id="IPR036390">
    <property type="entry name" value="WH_DNA-bd_sf"/>
</dbReference>
<reference evidence="5 6" key="1">
    <citation type="submission" date="2019-11" db="EMBL/GenBank/DDBJ databases">
        <title>Whole genome sequence of Haloferax sp. MBLA0078.</title>
        <authorList>
            <person name="Seo M.-J."/>
            <person name="Cho E.-S."/>
        </authorList>
    </citation>
    <scope>NUCLEOTIDE SEQUENCE [LARGE SCALE GENOMIC DNA]</scope>
    <source>
        <strain evidence="5 6">MBLA0078</strain>
    </source>
</reference>
<dbReference type="GO" id="GO:0006355">
    <property type="term" value="P:regulation of DNA-templated transcription"/>
    <property type="evidence" value="ECO:0007669"/>
    <property type="project" value="InterPro"/>
</dbReference>
<dbReference type="EMBL" id="WKJQ01000001">
    <property type="protein sequence ID" value="MRW97108.1"/>
    <property type="molecule type" value="Genomic_DNA"/>
</dbReference>
<dbReference type="SMART" id="SM00344">
    <property type="entry name" value="HTH_ASNC"/>
    <property type="match status" value="1"/>
</dbReference>
<dbReference type="Pfam" id="PF09339">
    <property type="entry name" value="HTH_IclR"/>
    <property type="match status" value="1"/>
</dbReference>
<keyword evidence="2" id="KW-0238">DNA-binding</keyword>
<evidence type="ECO:0000313" key="5">
    <source>
        <dbReference type="EMBL" id="MRW97108.1"/>
    </source>
</evidence>
<dbReference type="InterPro" id="IPR011008">
    <property type="entry name" value="Dimeric_a/b-barrel"/>
</dbReference>
<accession>A0A6A8G927</accession>
<dbReference type="RefSeq" id="WP_151112127.1">
    <property type="nucleotide sequence ID" value="NZ_WKJQ01000001.1"/>
</dbReference>
<dbReference type="GO" id="GO:0043200">
    <property type="term" value="P:response to amino acid"/>
    <property type="evidence" value="ECO:0007669"/>
    <property type="project" value="TreeGrafter"/>
</dbReference>
<feature type="domain" description="HTH asnC-type" evidence="4">
    <location>
        <begin position="1"/>
        <end position="62"/>
    </location>
</feature>
<dbReference type="OrthoDB" id="183514at2157"/>